<comment type="caution">
    <text evidence="1">The sequence shown here is derived from an EMBL/GenBank/DDBJ whole genome shotgun (WGS) entry which is preliminary data.</text>
</comment>
<evidence type="ECO:0000313" key="1">
    <source>
        <dbReference type="EMBL" id="KRK25167.1"/>
    </source>
</evidence>
<reference evidence="1 2" key="1">
    <citation type="journal article" date="2015" name="Genome Announc.">
        <title>Expanding the biotechnology potential of lactobacilli through comparative genomics of 213 strains and associated genera.</title>
        <authorList>
            <person name="Sun Z."/>
            <person name="Harris H.M."/>
            <person name="McCann A."/>
            <person name="Guo C."/>
            <person name="Argimon S."/>
            <person name="Zhang W."/>
            <person name="Yang X."/>
            <person name="Jeffery I.B."/>
            <person name="Cooney J.C."/>
            <person name="Kagawa T.F."/>
            <person name="Liu W."/>
            <person name="Song Y."/>
            <person name="Salvetti E."/>
            <person name="Wrobel A."/>
            <person name="Rasinkangas P."/>
            <person name="Parkhill J."/>
            <person name="Rea M.C."/>
            <person name="O'Sullivan O."/>
            <person name="Ritari J."/>
            <person name="Douillard F.P."/>
            <person name="Paul Ross R."/>
            <person name="Yang R."/>
            <person name="Briner A.E."/>
            <person name="Felis G.E."/>
            <person name="de Vos W.M."/>
            <person name="Barrangou R."/>
            <person name="Klaenhammer T.R."/>
            <person name="Caufield P.W."/>
            <person name="Cui Y."/>
            <person name="Zhang H."/>
            <person name="O'Toole P.W."/>
        </authorList>
    </citation>
    <scope>NUCLEOTIDE SEQUENCE [LARGE SCALE GENOMIC DNA]</scope>
    <source>
        <strain evidence="1 2">DSM 12361</strain>
    </source>
</reference>
<dbReference type="AlphaFoldDB" id="A0A0R1FTK4"/>
<protein>
    <submittedName>
        <fullName evidence="1">Uncharacterized protein</fullName>
    </submittedName>
</protein>
<accession>A0A0R1FTK4</accession>
<gene>
    <name evidence="1" type="ORF">FD43_GL000114</name>
</gene>
<dbReference type="EMBL" id="AZCK01000001">
    <property type="protein sequence ID" value="KRK25167.1"/>
    <property type="molecule type" value="Genomic_DNA"/>
</dbReference>
<proteinExistence type="predicted"/>
<evidence type="ECO:0000313" key="2">
    <source>
        <dbReference type="Proteomes" id="UP000051794"/>
    </source>
</evidence>
<dbReference type="PATRIC" id="fig|1423768.4.peg.116"/>
<organism evidence="1 2">
    <name type="scientific">Apilactobacillus kunkeei DSM 12361 = ATCC 700308</name>
    <dbReference type="NCBI Taxonomy" id="1423768"/>
    <lineage>
        <taxon>Bacteria</taxon>
        <taxon>Bacillati</taxon>
        <taxon>Bacillota</taxon>
        <taxon>Bacilli</taxon>
        <taxon>Lactobacillales</taxon>
        <taxon>Lactobacillaceae</taxon>
        <taxon>Apilactobacillus</taxon>
    </lineage>
</organism>
<name>A0A0R1FTK4_9LACO</name>
<dbReference type="Proteomes" id="UP000051794">
    <property type="component" value="Unassembled WGS sequence"/>
</dbReference>
<sequence length="156" mass="18865">MPAMPNDEEIKPSSYKEYLSYLVFYNGDLTDTLINDLEEHFELYYAYDIKDSKEELDTDDFQTVYKKVSDGKYEEISDKEYKKAAFKIYDIIPGCIYDWMVDFFFYENDNVEESNQTLLNNFPEIKEAHMERAWYSETYNTIREHQLFDMKDFPKL</sequence>